<evidence type="ECO:0000256" key="6">
    <source>
        <dbReference type="ARBA" id="ARBA00022741"/>
    </source>
</evidence>
<organism evidence="11 12">
    <name type="scientific">Jiangella anatolica</name>
    <dbReference type="NCBI Taxonomy" id="2670374"/>
    <lineage>
        <taxon>Bacteria</taxon>
        <taxon>Bacillati</taxon>
        <taxon>Actinomycetota</taxon>
        <taxon>Actinomycetes</taxon>
        <taxon>Jiangellales</taxon>
        <taxon>Jiangellaceae</taxon>
        <taxon>Jiangella</taxon>
    </lineage>
</organism>
<evidence type="ECO:0000313" key="11">
    <source>
        <dbReference type="EMBL" id="PZF86323.1"/>
    </source>
</evidence>
<comment type="caution">
    <text evidence="11">The sequence shown here is derived from an EMBL/GenBank/DDBJ whole genome shotgun (WGS) entry which is preliminary data.</text>
</comment>
<reference evidence="11 12" key="1">
    <citation type="submission" date="2018-01" db="EMBL/GenBank/DDBJ databases">
        <title>Draft genome sequence of Jiangella sp. GTF31.</title>
        <authorList>
            <person name="Sahin N."/>
            <person name="Ay H."/>
            <person name="Saygin H."/>
        </authorList>
    </citation>
    <scope>NUCLEOTIDE SEQUENCE [LARGE SCALE GENOMIC DNA]</scope>
    <source>
        <strain evidence="11 12">GTF31</strain>
    </source>
</reference>
<dbReference type="GO" id="GO:0046872">
    <property type="term" value="F:metal ion binding"/>
    <property type="evidence" value="ECO:0007669"/>
    <property type="project" value="UniProtKB-KW"/>
</dbReference>
<gene>
    <name evidence="11" type="ORF">C1I92_02205</name>
</gene>
<dbReference type="InterPro" id="IPR043519">
    <property type="entry name" value="NT_sf"/>
</dbReference>
<proteinExistence type="inferred from homology"/>
<dbReference type="Gene3D" id="3.30.460.10">
    <property type="entry name" value="Beta Polymerase, domain 2"/>
    <property type="match status" value="1"/>
</dbReference>
<dbReference type="PANTHER" id="PTHR33571">
    <property type="entry name" value="SSL8005 PROTEIN"/>
    <property type="match status" value="1"/>
</dbReference>
<keyword evidence="8" id="KW-0460">Magnesium</keyword>
<name>A0A2W2D1B7_9ACTN</name>
<dbReference type="Pfam" id="PF01909">
    <property type="entry name" value="NTP_transf_2"/>
    <property type="match status" value="1"/>
</dbReference>
<comment type="similarity">
    <text evidence="9">Belongs to the MntA antitoxin family.</text>
</comment>
<dbReference type="Gene3D" id="1.10.260.40">
    <property type="entry name" value="lambda repressor-like DNA-binding domains"/>
    <property type="match status" value="1"/>
</dbReference>
<evidence type="ECO:0000313" key="12">
    <source>
        <dbReference type="Proteomes" id="UP000248764"/>
    </source>
</evidence>
<evidence type="ECO:0000256" key="1">
    <source>
        <dbReference type="ARBA" id="ARBA00001946"/>
    </source>
</evidence>
<feature type="domain" description="Polymerase nucleotidyl transferase" evidence="10">
    <location>
        <begin position="75"/>
        <end position="150"/>
    </location>
</feature>
<dbReference type="SUPFAM" id="SSF81301">
    <property type="entry name" value="Nucleotidyltransferase"/>
    <property type="match status" value="1"/>
</dbReference>
<dbReference type="Proteomes" id="UP000248764">
    <property type="component" value="Unassembled WGS sequence"/>
</dbReference>
<evidence type="ECO:0000256" key="5">
    <source>
        <dbReference type="ARBA" id="ARBA00022723"/>
    </source>
</evidence>
<keyword evidence="3" id="KW-0808">Transferase</keyword>
<evidence type="ECO:0000256" key="2">
    <source>
        <dbReference type="ARBA" id="ARBA00022649"/>
    </source>
</evidence>
<dbReference type="AlphaFoldDB" id="A0A2W2D1B7"/>
<dbReference type="RefSeq" id="WP_111253015.1">
    <property type="nucleotide sequence ID" value="NZ_POTW01000003.1"/>
</dbReference>
<evidence type="ECO:0000256" key="7">
    <source>
        <dbReference type="ARBA" id="ARBA00022840"/>
    </source>
</evidence>
<keyword evidence="2" id="KW-1277">Toxin-antitoxin system</keyword>
<dbReference type="InterPro" id="IPR010982">
    <property type="entry name" value="Lambda_DNA-bd_dom_sf"/>
</dbReference>
<keyword evidence="7" id="KW-0067">ATP-binding</keyword>
<evidence type="ECO:0000256" key="9">
    <source>
        <dbReference type="ARBA" id="ARBA00038276"/>
    </source>
</evidence>
<evidence type="ECO:0000256" key="4">
    <source>
        <dbReference type="ARBA" id="ARBA00022695"/>
    </source>
</evidence>
<dbReference type="GO" id="GO:0016779">
    <property type="term" value="F:nucleotidyltransferase activity"/>
    <property type="evidence" value="ECO:0007669"/>
    <property type="project" value="UniProtKB-KW"/>
</dbReference>
<dbReference type="GO" id="GO:0003677">
    <property type="term" value="F:DNA binding"/>
    <property type="evidence" value="ECO:0007669"/>
    <property type="project" value="InterPro"/>
</dbReference>
<protein>
    <submittedName>
        <fullName evidence="11">Cro/Cl family transcriptional regulator</fullName>
    </submittedName>
</protein>
<dbReference type="InterPro" id="IPR052038">
    <property type="entry name" value="Type-VII_TA_antitoxin"/>
</dbReference>
<dbReference type="GO" id="GO:0005524">
    <property type="term" value="F:ATP binding"/>
    <property type="evidence" value="ECO:0007669"/>
    <property type="project" value="UniProtKB-KW"/>
</dbReference>
<dbReference type="PANTHER" id="PTHR33571:SF12">
    <property type="entry name" value="BSL3053 PROTEIN"/>
    <property type="match status" value="1"/>
</dbReference>
<accession>A0A2W2D1B7</accession>
<dbReference type="EMBL" id="POTW01000003">
    <property type="protein sequence ID" value="PZF86323.1"/>
    <property type="molecule type" value="Genomic_DNA"/>
</dbReference>
<evidence type="ECO:0000256" key="8">
    <source>
        <dbReference type="ARBA" id="ARBA00022842"/>
    </source>
</evidence>
<sequence length="157" mass="17206">MALLAEYRDARREEDRARLRRVLALRAMVATGMSQRQIAGALGITQPAVSQQLKFAPELDDVHPEVLLDAAAPILKAIATEHGYSRLAVFGSIARHEARADSDIDLLVEAPEGTSSFGFVRFKQLLEQVLGREIDLVSYGGLKPKLDDDIRGDAVLL</sequence>
<dbReference type="CDD" id="cd05403">
    <property type="entry name" value="NT_KNTase_like"/>
    <property type="match status" value="1"/>
</dbReference>
<keyword evidence="6" id="KW-0547">Nucleotide-binding</keyword>
<keyword evidence="5" id="KW-0479">Metal-binding</keyword>
<evidence type="ECO:0000256" key="3">
    <source>
        <dbReference type="ARBA" id="ARBA00022679"/>
    </source>
</evidence>
<keyword evidence="12" id="KW-1185">Reference proteome</keyword>
<evidence type="ECO:0000259" key="10">
    <source>
        <dbReference type="Pfam" id="PF01909"/>
    </source>
</evidence>
<dbReference type="InterPro" id="IPR002934">
    <property type="entry name" value="Polymerase_NTP_transf_dom"/>
</dbReference>
<keyword evidence="4" id="KW-0548">Nucleotidyltransferase</keyword>
<comment type="cofactor">
    <cofactor evidence="1">
        <name>Mg(2+)</name>
        <dbReference type="ChEBI" id="CHEBI:18420"/>
    </cofactor>
</comment>